<dbReference type="Pfam" id="PF07345">
    <property type="entry name" value="ATPaseInh_sub_z"/>
    <property type="match status" value="1"/>
</dbReference>
<dbReference type="Proteomes" id="UP001330434">
    <property type="component" value="Chromosome"/>
</dbReference>
<dbReference type="InterPro" id="IPR009945">
    <property type="entry name" value="ATPase_inh_sub_z"/>
</dbReference>
<organism evidence="1 2">
    <name type="scientific">Candidatus Bealeia paramacronuclearis</name>
    <dbReference type="NCBI Taxonomy" id="1921001"/>
    <lineage>
        <taxon>Bacteria</taxon>
        <taxon>Pseudomonadati</taxon>
        <taxon>Pseudomonadota</taxon>
        <taxon>Alphaproteobacteria</taxon>
        <taxon>Holosporales</taxon>
        <taxon>Holosporaceae</taxon>
        <taxon>Candidatus Bealeia</taxon>
    </lineage>
</organism>
<dbReference type="InterPro" id="IPR038293">
    <property type="entry name" value="ATPase_inh_sub_z_sf"/>
</dbReference>
<dbReference type="PIRSF" id="PIRSF031780">
    <property type="entry name" value="UCP031780"/>
    <property type="match status" value="1"/>
</dbReference>
<gene>
    <name evidence="1" type="ORF">Bealeia1_01489</name>
</gene>
<sequence length="111" mass="12832">MDGFNQRKLAFEAKYHHDEEMMFRVTSRRNHLFGLWIAQDILGYDEEAAEAYAQMVISIYFSSAGDAGLISKIHFDLEKIQIDCSQHRLEKALLNCHDQAREEIALEEGIV</sequence>
<evidence type="ECO:0000313" key="2">
    <source>
        <dbReference type="Proteomes" id="UP001330434"/>
    </source>
</evidence>
<dbReference type="Gene3D" id="1.10.790.20">
    <property type="entry name" value="Domain of unknown function DUF1476"/>
    <property type="match status" value="1"/>
</dbReference>
<keyword evidence="2" id="KW-1185">Reference proteome</keyword>
<accession>A0ABZ2C7Q4</accession>
<dbReference type="EMBL" id="CP133270">
    <property type="protein sequence ID" value="WVX67290.1"/>
    <property type="molecule type" value="Genomic_DNA"/>
</dbReference>
<evidence type="ECO:0000313" key="1">
    <source>
        <dbReference type="EMBL" id="WVX67290.1"/>
    </source>
</evidence>
<protein>
    <submittedName>
        <fullName evidence="1">DUF1476 domain-containing protein</fullName>
    </submittedName>
</protein>
<dbReference type="RefSeq" id="WP_331256062.1">
    <property type="nucleotide sequence ID" value="NZ_CP133270.1"/>
</dbReference>
<reference evidence="1 2" key="1">
    <citation type="journal article" date="2024" name="Environ. Microbiol.">
        <title>Novel evolutionary insights on the interactions of the Holosporales (Alphaproteobacteria) with eukaryotic hosts from comparative genomics.</title>
        <authorList>
            <person name="Giovannini M."/>
            <person name="Petroni G."/>
            <person name="Castelli M."/>
        </authorList>
    </citation>
    <scope>NUCLEOTIDE SEQUENCE [LARGE SCALE GENOMIC DNA]</scope>
    <source>
        <strain evidence="1 2">US_Bl 15I1</strain>
    </source>
</reference>
<proteinExistence type="predicted"/>
<name>A0ABZ2C7Q4_9PROT</name>